<feature type="compositionally biased region" description="Low complexity" evidence="6">
    <location>
        <begin position="18"/>
        <end position="33"/>
    </location>
</feature>
<protein>
    <recommendedName>
        <fullName evidence="7">RRM domain-containing protein</fullName>
    </recommendedName>
</protein>
<dbReference type="InterPro" id="IPR035979">
    <property type="entry name" value="RBD_domain_sf"/>
</dbReference>
<proteinExistence type="inferred from homology"/>
<dbReference type="InterPro" id="IPR051519">
    <property type="entry name" value="PDE6D_unc-119_myristoyl-bd"/>
</dbReference>
<feature type="compositionally biased region" description="Low complexity" evidence="6">
    <location>
        <begin position="427"/>
        <end position="439"/>
    </location>
</feature>
<feature type="compositionally biased region" description="Polar residues" evidence="6">
    <location>
        <begin position="368"/>
        <end position="377"/>
    </location>
</feature>
<dbReference type="Gene3D" id="2.70.50.40">
    <property type="entry name" value="GMP phosphodiesterase, delta subunit"/>
    <property type="match status" value="1"/>
</dbReference>
<evidence type="ECO:0000313" key="9">
    <source>
        <dbReference type="Proteomes" id="UP000663842"/>
    </source>
</evidence>
<feature type="region of interest" description="Disordered" evidence="6">
    <location>
        <begin position="421"/>
        <end position="500"/>
    </location>
</feature>
<feature type="region of interest" description="Disordered" evidence="6">
    <location>
        <begin position="356"/>
        <end position="378"/>
    </location>
</feature>
<keyword evidence="3" id="KW-0653">Protein transport</keyword>
<dbReference type="InterPro" id="IPR000504">
    <property type="entry name" value="RRM_dom"/>
</dbReference>
<keyword evidence="2" id="KW-0813">Transport</keyword>
<evidence type="ECO:0000256" key="3">
    <source>
        <dbReference type="ARBA" id="ARBA00022927"/>
    </source>
</evidence>
<feature type="compositionally biased region" description="Polar residues" evidence="6">
    <location>
        <begin position="585"/>
        <end position="596"/>
    </location>
</feature>
<dbReference type="PROSITE" id="PS50102">
    <property type="entry name" value="RRM"/>
    <property type="match status" value="1"/>
</dbReference>
<dbReference type="GO" id="GO:0007399">
    <property type="term" value="P:nervous system development"/>
    <property type="evidence" value="ECO:0007669"/>
    <property type="project" value="TreeGrafter"/>
</dbReference>
<dbReference type="Gene3D" id="3.30.70.330">
    <property type="match status" value="1"/>
</dbReference>
<comment type="similarity">
    <text evidence="1">Belongs to the PDE6D/unc-119 family.</text>
</comment>
<evidence type="ECO:0000256" key="5">
    <source>
        <dbReference type="PROSITE-ProRule" id="PRU00176"/>
    </source>
</evidence>
<dbReference type="InterPro" id="IPR008015">
    <property type="entry name" value="PDED_dom"/>
</dbReference>
<dbReference type="PANTHER" id="PTHR12951">
    <property type="entry name" value="RETINAL PROTEIN 4"/>
    <property type="match status" value="1"/>
</dbReference>
<dbReference type="Pfam" id="PF05351">
    <property type="entry name" value="GMP_PDE_delta"/>
    <property type="match status" value="1"/>
</dbReference>
<dbReference type="FunFam" id="2.70.50.40:FF:000003">
    <property type="entry name" value="UNC119 homologue, putative"/>
    <property type="match status" value="1"/>
</dbReference>
<dbReference type="GO" id="GO:0003723">
    <property type="term" value="F:RNA binding"/>
    <property type="evidence" value="ECO:0007669"/>
    <property type="project" value="UniProtKB-UniRule"/>
</dbReference>
<feature type="compositionally biased region" description="Basic and acidic residues" evidence="6">
    <location>
        <begin position="440"/>
        <end position="453"/>
    </location>
</feature>
<evidence type="ECO:0000256" key="6">
    <source>
        <dbReference type="SAM" id="MobiDB-lite"/>
    </source>
</evidence>
<dbReference type="Proteomes" id="UP000663842">
    <property type="component" value="Unassembled WGS sequence"/>
</dbReference>
<feature type="compositionally biased region" description="Polar residues" evidence="6">
    <location>
        <begin position="175"/>
        <end position="196"/>
    </location>
</feature>
<name>A0A818YAF7_9BILA</name>
<dbReference type="SUPFAM" id="SSF81296">
    <property type="entry name" value="E set domains"/>
    <property type="match status" value="1"/>
</dbReference>
<evidence type="ECO:0000259" key="7">
    <source>
        <dbReference type="PROSITE" id="PS50102"/>
    </source>
</evidence>
<evidence type="ECO:0000256" key="4">
    <source>
        <dbReference type="ARBA" id="ARBA00023121"/>
    </source>
</evidence>
<dbReference type="PANTHER" id="PTHR12951:SF1">
    <property type="entry name" value="PROTEIN UNC-119 HOMOLOG"/>
    <property type="match status" value="1"/>
</dbReference>
<dbReference type="GO" id="GO:0005929">
    <property type="term" value="C:cilium"/>
    <property type="evidence" value="ECO:0007669"/>
    <property type="project" value="TreeGrafter"/>
</dbReference>
<feature type="compositionally biased region" description="Low complexity" evidence="6">
    <location>
        <begin position="55"/>
        <end position="64"/>
    </location>
</feature>
<keyword evidence="5" id="KW-0694">RNA-binding</keyword>
<dbReference type="InterPro" id="IPR012677">
    <property type="entry name" value="Nucleotide-bd_a/b_plait_sf"/>
</dbReference>
<feature type="region of interest" description="Disordered" evidence="6">
    <location>
        <begin position="533"/>
        <end position="555"/>
    </location>
</feature>
<feature type="compositionally biased region" description="Low complexity" evidence="6">
    <location>
        <begin position="454"/>
        <end position="470"/>
    </location>
</feature>
<dbReference type="EMBL" id="CAJOBF010000118">
    <property type="protein sequence ID" value="CAF3751190.1"/>
    <property type="molecule type" value="Genomic_DNA"/>
</dbReference>
<dbReference type="InterPro" id="IPR014756">
    <property type="entry name" value="Ig_E-set"/>
</dbReference>
<feature type="compositionally biased region" description="Basic and acidic residues" evidence="6">
    <location>
        <begin position="231"/>
        <end position="255"/>
    </location>
</feature>
<feature type="region of interest" description="Disordered" evidence="6">
    <location>
        <begin position="228"/>
        <end position="267"/>
    </location>
</feature>
<dbReference type="GO" id="GO:0008289">
    <property type="term" value="F:lipid binding"/>
    <property type="evidence" value="ECO:0007669"/>
    <property type="project" value="UniProtKB-KW"/>
</dbReference>
<organism evidence="8 9">
    <name type="scientific">Rotaria magnacalcarata</name>
    <dbReference type="NCBI Taxonomy" id="392030"/>
    <lineage>
        <taxon>Eukaryota</taxon>
        <taxon>Metazoa</taxon>
        <taxon>Spiralia</taxon>
        <taxon>Gnathifera</taxon>
        <taxon>Rotifera</taxon>
        <taxon>Eurotatoria</taxon>
        <taxon>Bdelloidea</taxon>
        <taxon>Philodinida</taxon>
        <taxon>Philodinidae</taxon>
        <taxon>Rotaria</taxon>
    </lineage>
</organism>
<dbReference type="GO" id="GO:0042953">
    <property type="term" value="P:lipoprotein transport"/>
    <property type="evidence" value="ECO:0007669"/>
    <property type="project" value="TreeGrafter"/>
</dbReference>
<evidence type="ECO:0000313" key="8">
    <source>
        <dbReference type="EMBL" id="CAF3751190.1"/>
    </source>
</evidence>
<feature type="region of interest" description="Disordered" evidence="6">
    <location>
        <begin position="166"/>
        <end position="205"/>
    </location>
</feature>
<evidence type="ECO:0000256" key="2">
    <source>
        <dbReference type="ARBA" id="ARBA00022448"/>
    </source>
</evidence>
<feature type="region of interest" description="Disordered" evidence="6">
    <location>
        <begin position="1"/>
        <end position="81"/>
    </location>
</feature>
<gene>
    <name evidence="8" type="ORF">UXM345_LOCUS2013</name>
</gene>
<feature type="domain" description="RRM" evidence="7">
    <location>
        <begin position="84"/>
        <end position="161"/>
    </location>
</feature>
<dbReference type="SMART" id="SM00360">
    <property type="entry name" value="RRM"/>
    <property type="match status" value="1"/>
</dbReference>
<keyword evidence="4" id="KW-0446">Lipid-binding</keyword>
<dbReference type="GO" id="GO:0060271">
    <property type="term" value="P:cilium assembly"/>
    <property type="evidence" value="ECO:0007669"/>
    <property type="project" value="TreeGrafter"/>
</dbReference>
<dbReference type="SUPFAM" id="SSF54928">
    <property type="entry name" value="RNA-binding domain, RBD"/>
    <property type="match status" value="1"/>
</dbReference>
<comment type="caution">
    <text evidence="8">The sequence shown here is derived from an EMBL/GenBank/DDBJ whole genome shotgun (WGS) entry which is preliminary data.</text>
</comment>
<feature type="region of interest" description="Disordered" evidence="6">
    <location>
        <begin position="578"/>
        <end position="598"/>
    </location>
</feature>
<dbReference type="Pfam" id="PF00076">
    <property type="entry name" value="RRM_1"/>
    <property type="match status" value="1"/>
</dbReference>
<feature type="compositionally biased region" description="Polar residues" evidence="6">
    <location>
        <begin position="538"/>
        <end position="551"/>
    </location>
</feature>
<feature type="compositionally biased region" description="Polar residues" evidence="6">
    <location>
        <begin position="34"/>
        <end position="46"/>
    </location>
</feature>
<evidence type="ECO:0000256" key="1">
    <source>
        <dbReference type="ARBA" id="ARBA00008102"/>
    </source>
</evidence>
<feature type="compositionally biased region" description="Polar residues" evidence="6">
    <location>
        <begin position="1"/>
        <end position="17"/>
    </location>
</feature>
<dbReference type="InterPro" id="IPR037036">
    <property type="entry name" value="PDED_dom_sf"/>
</dbReference>
<accession>A0A818YAF7</accession>
<sequence length="788" mass="89723">MYAVSAQPQQIPPQSVGQHQGMNKQQQQAQQQQRNSGNSTIISMNSRDLRRDHGGNYNNYGNQNRTNKRGGPARNHVIPTEPPFTAYIGNAPDSMVQGDFEHHLFVGIKVKQVRLVRDRQTDRFRGFAYVDFEDADSLRSAIALDGTFVNDQPIRIDVASRPLGATKTEGFRNKTGFQSRGDSRPQLSGHNNNNRSGLGFRYDEHGNNQQRNAQISGDCSYGNGYNDDYYNEDKLNDKKDSSRINERKSQSDKEPSPPTSRKVSDDVFITSDITTTMATTNDNESQEHSDDKAGLSNMTRQHTRNWADCPIDDSVVETSPTFQCTSTQDVADNFQNVRDKIPKSQTLPRLMSNQLMRGRNDGNYSRGLPSSQTSTGDRTFYDQLSYANEPQQYYHHHPHHNSQMQQPPVPMNLLYHHNRNQTSAGSRQRSNFNKTNNNRNYRDDPSDRDEKRLTSATSNTSAQNTNTVSAENRPRLQLLPRTQKSSSPVDDKKPAEGAVRNSSIFGLGKARDEYDPKLMELSKHIEEIVEQEQHVARTKSTTSNDSTQNIIKKNDVEKKNLSKDENCTPMATTAVTSKTKAADKNTGSASATNDTPITEEELKKKESITVSDVLRLRKSTTGYLTETDDNVYKIDFVHFRIRDMKTNKVLFEVQRDPDEDDDVMDDIDPTAGRFVQYRFPQTFLKLKQVGALVGFKVGDREVKSFRMIERHFFRDQLIKSFDFDFGFCPPNTTNSIEHIYDMPTIDSKQMKEMIAHPYETQSDSFYFVDNQLIMHKKATYAFDLDAPY</sequence>
<dbReference type="AlphaFoldDB" id="A0A818YAF7"/>
<reference evidence="8" key="1">
    <citation type="submission" date="2021-02" db="EMBL/GenBank/DDBJ databases">
        <authorList>
            <person name="Nowell W R."/>
        </authorList>
    </citation>
    <scope>NUCLEOTIDE SEQUENCE</scope>
</reference>